<evidence type="ECO:0000313" key="2">
    <source>
        <dbReference type="EMBL" id="KAL2622118.1"/>
    </source>
</evidence>
<dbReference type="Proteomes" id="UP001605036">
    <property type="component" value="Unassembled WGS sequence"/>
</dbReference>
<feature type="domain" description="NB-ARC" evidence="1">
    <location>
        <begin position="163"/>
        <end position="270"/>
    </location>
</feature>
<dbReference type="EMBL" id="JBHFFA010000006">
    <property type="protein sequence ID" value="KAL2622118.1"/>
    <property type="molecule type" value="Genomic_DNA"/>
</dbReference>
<dbReference type="SUPFAM" id="SSF52540">
    <property type="entry name" value="P-loop containing nucleoside triphosphate hydrolases"/>
    <property type="match status" value="1"/>
</dbReference>
<keyword evidence="3" id="KW-1185">Reference proteome</keyword>
<dbReference type="Pfam" id="PF00931">
    <property type="entry name" value="NB-ARC"/>
    <property type="match status" value="1"/>
</dbReference>
<evidence type="ECO:0000259" key="1">
    <source>
        <dbReference type="Pfam" id="PF00931"/>
    </source>
</evidence>
<dbReference type="Gene3D" id="3.40.50.300">
    <property type="entry name" value="P-loop containing nucleotide triphosphate hydrolases"/>
    <property type="match status" value="1"/>
</dbReference>
<dbReference type="InterPro" id="IPR002182">
    <property type="entry name" value="NB-ARC"/>
</dbReference>
<proteinExistence type="predicted"/>
<accession>A0ABD1Y5R2</accession>
<sequence>MPHLGAQLVKNSNANQRVALLHNLKVLCKQEATINEEFLTLRHLHEWMLMGISEGIETRDSNAIIPVSHPDYFDRPKSEATLLTDGGPPGSDVHEFFILPEDDYFSISKPKSKHSRNYLYLVSFVKDVLHRELITSIVKETRKGWLYRLLNFSSSSYVDADGCVEEVIRKLHLEEIQSSRLALAGASGVGKTSLAKKVFVAIMRQFQYVCFIEDLHEKLKHRELSSLLAQNLFRGSGAQWNYQGESASIWHVLKGKKILMIWIMSKRWDRLGFFWIQIGVPKRSPDNHFSNSRGGAEAALPHLSVQGGYLSSIEDESQWQGALTRLEEAESGKEETLHGTSLITVRGQILHGQQRYECTFHPSK</sequence>
<dbReference type="InterPro" id="IPR027417">
    <property type="entry name" value="P-loop_NTPase"/>
</dbReference>
<reference evidence="2 3" key="1">
    <citation type="submission" date="2024-09" db="EMBL/GenBank/DDBJ databases">
        <title>Chromosome-scale assembly of Riccia fluitans.</title>
        <authorList>
            <person name="Paukszto L."/>
            <person name="Sawicki J."/>
            <person name="Karawczyk K."/>
            <person name="Piernik-Szablinska J."/>
            <person name="Szczecinska M."/>
            <person name="Mazdziarz M."/>
        </authorList>
    </citation>
    <scope>NUCLEOTIDE SEQUENCE [LARGE SCALE GENOMIC DNA]</scope>
    <source>
        <strain evidence="2">Rf_01</strain>
        <tissue evidence="2">Aerial parts of the thallus</tissue>
    </source>
</reference>
<protein>
    <recommendedName>
        <fullName evidence="1">NB-ARC domain-containing protein</fullName>
    </recommendedName>
</protein>
<evidence type="ECO:0000313" key="3">
    <source>
        <dbReference type="Proteomes" id="UP001605036"/>
    </source>
</evidence>
<comment type="caution">
    <text evidence="2">The sequence shown here is derived from an EMBL/GenBank/DDBJ whole genome shotgun (WGS) entry which is preliminary data.</text>
</comment>
<gene>
    <name evidence="2" type="ORF">R1flu_002323</name>
</gene>
<dbReference type="AlphaFoldDB" id="A0ABD1Y5R2"/>
<organism evidence="2 3">
    <name type="scientific">Riccia fluitans</name>
    <dbReference type="NCBI Taxonomy" id="41844"/>
    <lineage>
        <taxon>Eukaryota</taxon>
        <taxon>Viridiplantae</taxon>
        <taxon>Streptophyta</taxon>
        <taxon>Embryophyta</taxon>
        <taxon>Marchantiophyta</taxon>
        <taxon>Marchantiopsida</taxon>
        <taxon>Marchantiidae</taxon>
        <taxon>Marchantiales</taxon>
        <taxon>Ricciaceae</taxon>
        <taxon>Riccia</taxon>
    </lineage>
</organism>
<name>A0ABD1Y5R2_9MARC</name>